<organism evidence="4 5">
    <name type="scientific">Panagrolaimus davidi</name>
    <dbReference type="NCBI Taxonomy" id="227884"/>
    <lineage>
        <taxon>Eukaryota</taxon>
        <taxon>Metazoa</taxon>
        <taxon>Ecdysozoa</taxon>
        <taxon>Nematoda</taxon>
        <taxon>Chromadorea</taxon>
        <taxon>Rhabditida</taxon>
        <taxon>Tylenchina</taxon>
        <taxon>Panagrolaimomorpha</taxon>
        <taxon>Panagrolaimoidea</taxon>
        <taxon>Panagrolaimidae</taxon>
        <taxon>Panagrolaimus</taxon>
    </lineage>
</organism>
<dbReference type="AlphaFoldDB" id="A0A914QLJ4"/>
<dbReference type="InterPro" id="IPR016187">
    <property type="entry name" value="CTDL_fold"/>
</dbReference>
<dbReference type="SMART" id="SM00539">
    <property type="entry name" value="NIDO"/>
    <property type="match status" value="1"/>
</dbReference>
<evidence type="ECO:0000259" key="2">
    <source>
        <dbReference type="PROSITE" id="PS50041"/>
    </source>
</evidence>
<keyword evidence="4" id="KW-1185">Reference proteome</keyword>
<dbReference type="InterPro" id="IPR051495">
    <property type="entry name" value="Epithelial_Barrier/Signaling"/>
</dbReference>
<dbReference type="InterPro" id="IPR003886">
    <property type="entry name" value="NIDO_dom"/>
</dbReference>
<feature type="domain" description="C-type lectin" evidence="2">
    <location>
        <begin position="288"/>
        <end position="407"/>
    </location>
</feature>
<dbReference type="SUPFAM" id="SSF56436">
    <property type="entry name" value="C-type lectin-like"/>
    <property type="match status" value="1"/>
</dbReference>
<dbReference type="Proteomes" id="UP000887578">
    <property type="component" value="Unplaced"/>
</dbReference>
<dbReference type="InterPro" id="IPR001304">
    <property type="entry name" value="C-type_lectin-like"/>
</dbReference>
<reference evidence="5" key="1">
    <citation type="submission" date="2022-11" db="UniProtKB">
        <authorList>
            <consortium name="WormBaseParasite"/>
        </authorList>
    </citation>
    <scope>IDENTIFICATION</scope>
</reference>
<dbReference type="Gene3D" id="3.10.100.10">
    <property type="entry name" value="Mannose-Binding Protein A, subunit A"/>
    <property type="match status" value="1"/>
</dbReference>
<dbReference type="GO" id="GO:0007160">
    <property type="term" value="P:cell-matrix adhesion"/>
    <property type="evidence" value="ECO:0007669"/>
    <property type="project" value="InterPro"/>
</dbReference>
<keyword evidence="1" id="KW-0732">Signal</keyword>
<dbReference type="PROSITE" id="PS51220">
    <property type="entry name" value="NIDO"/>
    <property type="match status" value="1"/>
</dbReference>
<evidence type="ECO:0000313" key="5">
    <source>
        <dbReference type="WBParaSite" id="PDA_v2.g4447.t1"/>
    </source>
</evidence>
<name>A0A914QLJ4_9BILA</name>
<dbReference type="CDD" id="cd00037">
    <property type="entry name" value="CLECT"/>
    <property type="match status" value="1"/>
</dbReference>
<feature type="domain" description="NIDO" evidence="3">
    <location>
        <begin position="98"/>
        <end position="258"/>
    </location>
</feature>
<evidence type="ECO:0000256" key="1">
    <source>
        <dbReference type="SAM" id="SignalP"/>
    </source>
</evidence>
<protein>
    <submittedName>
        <fullName evidence="5">Uncharacterized protein</fullName>
    </submittedName>
</protein>
<proteinExistence type="predicted"/>
<dbReference type="InterPro" id="IPR016186">
    <property type="entry name" value="C-type_lectin-like/link_sf"/>
</dbReference>
<dbReference type="Pfam" id="PF06119">
    <property type="entry name" value="NIDO"/>
    <property type="match status" value="1"/>
</dbReference>
<dbReference type="PROSITE" id="PS50041">
    <property type="entry name" value="C_TYPE_LECTIN_2"/>
    <property type="match status" value="1"/>
</dbReference>
<dbReference type="Pfam" id="PF00059">
    <property type="entry name" value="Lectin_C"/>
    <property type="match status" value="1"/>
</dbReference>
<feature type="chain" id="PRO_5036673134" evidence="1">
    <location>
        <begin position="20"/>
        <end position="451"/>
    </location>
</feature>
<accession>A0A914QLJ4</accession>
<dbReference type="SMART" id="SM00034">
    <property type="entry name" value="CLECT"/>
    <property type="match status" value="1"/>
</dbReference>
<feature type="signal peptide" evidence="1">
    <location>
        <begin position="1"/>
        <end position="19"/>
    </location>
</feature>
<evidence type="ECO:0000259" key="3">
    <source>
        <dbReference type="PROSITE" id="PS51220"/>
    </source>
</evidence>
<sequence length="451" mass="51417">MQKYLLLLNLAVIVLTVNAVVEITDFFPFGVSHGDQYLESGDDTSSAKQNLLISFPFFGYNHSSLWVNVNGAISFNAPINRYTPTCAPVHHEYRMISPFWADVDTEFEDPTPGSSITYRESTDLADLQKAKNEIVHAFPDFSHIDLTWTYIVTWYNVTFFRDIPTRTIRNTFQAAITTDGRHSFAIFYYNKIQWTTGTASNGHHEKGTGGTSAQIGFDAGDSHNRTMLDVSCKDSVINISSMSNVEKPGVFVFRIDSAEIIKPYTLPPPVIVQEKLECPPNSIQLRINESVCYSFHPALSQFVIAERECNSFGASLVSLKNKYTSVYIPQLANLLFKHLEVEQFWINAHRLIDENTFEWTNGEDFVFTNWKNNRSEEKVINECVAVNLEKGFWKTEDCFARLPFVCEFYGEGKKVPQTALVLEEFPDLPNYIYETGVHQTFMKILDKGDRQ</sequence>
<dbReference type="WBParaSite" id="PDA_v2.g4447.t1">
    <property type="protein sequence ID" value="PDA_v2.g4447.t1"/>
    <property type="gene ID" value="PDA_v2.g4447"/>
</dbReference>
<dbReference type="PANTHER" id="PTHR13802">
    <property type="entry name" value="MUCIN 4-RELATED"/>
    <property type="match status" value="1"/>
</dbReference>
<evidence type="ECO:0000313" key="4">
    <source>
        <dbReference type="Proteomes" id="UP000887578"/>
    </source>
</evidence>
<dbReference type="PANTHER" id="PTHR13802:SF59">
    <property type="entry name" value="SUSHI DOMAIN-CONTAINING PROTEIN 2"/>
    <property type="match status" value="1"/>
</dbReference>